<organism evidence="1 2">
    <name type="scientific">Deinococcus yavapaiensis KR-236</name>
    <dbReference type="NCBI Taxonomy" id="694435"/>
    <lineage>
        <taxon>Bacteria</taxon>
        <taxon>Thermotogati</taxon>
        <taxon>Deinococcota</taxon>
        <taxon>Deinococci</taxon>
        <taxon>Deinococcales</taxon>
        <taxon>Deinococcaceae</taxon>
        <taxon>Deinococcus</taxon>
    </lineage>
</organism>
<dbReference type="RefSeq" id="WP_110888311.1">
    <property type="nucleotide sequence ID" value="NZ_QJSX01000017.1"/>
</dbReference>
<evidence type="ECO:0000313" key="2">
    <source>
        <dbReference type="Proteomes" id="UP000248326"/>
    </source>
</evidence>
<keyword evidence="2" id="KW-1185">Reference proteome</keyword>
<gene>
    <name evidence="1" type="ORF">DES52_11766</name>
</gene>
<evidence type="ECO:0000313" key="1">
    <source>
        <dbReference type="EMBL" id="PYE50548.1"/>
    </source>
</evidence>
<proteinExistence type="predicted"/>
<name>A0A318SDR3_9DEIO</name>
<accession>A0A318SDR3</accession>
<protein>
    <submittedName>
        <fullName evidence="1">Uncharacterized protein</fullName>
    </submittedName>
</protein>
<dbReference type="EMBL" id="QJSX01000017">
    <property type="protein sequence ID" value="PYE50548.1"/>
    <property type="molecule type" value="Genomic_DNA"/>
</dbReference>
<comment type="caution">
    <text evidence="1">The sequence shown here is derived from an EMBL/GenBank/DDBJ whole genome shotgun (WGS) entry which is preliminary data.</text>
</comment>
<sequence>MTPDLLAELEEVVFVAFLDEDAVLLETDEEARAFVGVRRDVHDAMRLVIDRLMQGLGDNSEDDFAITPLGPLSNGGLLWLVEGDRAGSGIVEATRLDGEPLSQAMIDWLRRTWTDESASA</sequence>
<dbReference type="AlphaFoldDB" id="A0A318SDR3"/>
<dbReference type="Proteomes" id="UP000248326">
    <property type="component" value="Unassembled WGS sequence"/>
</dbReference>
<reference evidence="1 2" key="1">
    <citation type="submission" date="2018-06" db="EMBL/GenBank/DDBJ databases">
        <title>Genomic Encyclopedia of Type Strains, Phase IV (KMG-IV): sequencing the most valuable type-strain genomes for metagenomic binning, comparative biology and taxonomic classification.</title>
        <authorList>
            <person name="Goeker M."/>
        </authorList>
    </citation>
    <scope>NUCLEOTIDE SEQUENCE [LARGE SCALE GENOMIC DNA]</scope>
    <source>
        <strain evidence="1 2">DSM 18048</strain>
    </source>
</reference>